<dbReference type="STRING" id="1160509.A0A3N4IHU7"/>
<reference evidence="10 11" key="1">
    <citation type="journal article" date="2018" name="Nat. Ecol. Evol.">
        <title>Pezizomycetes genomes reveal the molecular basis of ectomycorrhizal truffle lifestyle.</title>
        <authorList>
            <person name="Murat C."/>
            <person name="Payen T."/>
            <person name="Noel B."/>
            <person name="Kuo A."/>
            <person name="Morin E."/>
            <person name="Chen J."/>
            <person name="Kohler A."/>
            <person name="Krizsan K."/>
            <person name="Balestrini R."/>
            <person name="Da Silva C."/>
            <person name="Montanini B."/>
            <person name="Hainaut M."/>
            <person name="Levati E."/>
            <person name="Barry K.W."/>
            <person name="Belfiori B."/>
            <person name="Cichocki N."/>
            <person name="Clum A."/>
            <person name="Dockter R.B."/>
            <person name="Fauchery L."/>
            <person name="Guy J."/>
            <person name="Iotti M."/>
            <person name="Le Tacon F."/>
            <person name="Lindquist E.A."/>
            <person name="Lipzen A."/>
            <person name="Malagnac F."/>
            <person name="Mello A."/>
            <person name="Molinier V."/>
            <person name="Miyauchi S."/>
            <person name="Poulain J."/>
            <person name="Riccioni C."/>
            <person name="Rubini A."/>
            <person name="Sitrit Y."/>
            <person name="Splivallo R."/>
            <person name="Traeger S."/>
            <person name="Wang M."/>
            <person name="Zifcakova L."/>
            <person name="Wipf D."/>
            <person name="Zambonelli A."/>
            <person name="Paolocci F."/>
            <person name="Nowrousian M."/>
            <person name="Ottonello S."/>
            <person name="Baldrian P."/>
            <person name="Spatafora J.W."/>
            <person name="Henrissat B."/>
            <person name="Nagy L.G."/>
            <person name="Aury J.M."/>
            <person name="Wincker P."/>
            <person name="Grigoriev I.V."/>
            <person name="Bonfante P."/>
            <person name="Martin F.M."/>
        </authorList>
    </citation>
    <scope>NUCLEOTIDE SEQUENCE [LARGE SCALE GENOMIC DNA]</scope>
    <source>
        <strain evidence="10 11">RN42</strain>
    </source>
</reference>
<evidence type="ECO:0000256" key="4">
    <source>
        <dbReference type="ARBA" id="ARBA00022692"/>
    </source>
</evidence>
<comment type="similarity">
    <text evidence="2 9">Belongs to the COX20 family.</text>
</comment>
<evidence type="ECO:0000256" key="7">
    <source>
        <dbReference type="ARBA" id="ARBA00023128"/>
    </source>
</evidence>
<keyword evidence="11" id="KW-1185">Reference proteome</keyword>
<comment type="function">
    <text evidence="9">Involved in the assembly of the cytochrome c oxidase complex.</text>
</comment>
<keyword evidence="7 9" id="KW-0496">Mitochondrion</keyword>
<dbReference type="AlphaFoldDB" id="A0A3N4IHU7"/>
<keyword evidence="4" id="KW-0812">Transmembrane</keyword>
<evidence type="ECO:0000256" key="9">
    <source>
        <dbReference type="PIRNR" id="PIRNR007871"/>
    </source>
</evidence>
<dbReference type="InterPro" id="IPR022533">
    <property type="entry name" value="Cox20"/>
</dbReference>
<evidence type="ECO:0000313" key="11">
    <source>
        <dbReference type="Proteomes" id="UP000275078"/>
    </source>
</evidence>
<gene>
    <name evidence="10" type="ORF">BJ508DRAFT_411714</name>
</gene>
<dbReference type="GO" id="GO:0033617">
    <property type="term" value="P:mitochondrial respiratory chain complex IV assembly"/>
    <property type="evidence" value="ECO:0007669"/>
    <property type="project" value="InterPro"/>
</dbReference>
<organism evidence="10 11">
    <name type="scientific">Ascobolus immersus RN42</name>
    <dbReference type="NCBI Taxonomy" id="1160509"/>
    <lineage>
        <taxon>Eukaryota</taxon>
        <taxon>Fungi</taxon>
        <taxon>Dikarya</taxon>
        <taxon>Ascomycota</taxon>
        <taxon>Pezizomycotina</taxon>
        <taxon>Pezizomycetes</taxon>
        <taxon>Pezizales</taxon>
        <taxon>Ascobolaceae</taxon>
        <taxon>Ascobolus</taxon>
    </lineage>
</organism>
<keyword evidence="6" id="KW-1133">Transmembrane helix</keyword>
<sequence length="171" mass="18665">MADNKDNAPATPTTPKVRHTDIPITTDIANPLADNAPAPSLTNALKAVKVEDFRTVHQKPCAREAFMAGIGAGFAFGGIKLILRSSVPKATNWAVGMFIATSLIAHEACQYRRMKELQGVAKAVEIIDKKKAEKEALYAEKKAKFLAMKAEKAKQAEEEAKKGDKSSWKLW</sequence>
<evidence type="ECO:0000256" key="8">
    <source>
        <dbReference type="ARBA" id="ARBA00023136"/>
    </source>
</evidence>
<evidence type="ECO:0000256" key="5">
    <source>
        <dbReference type="ARBA" id="ARBA00022792"/>
    </source>
</evidence>
<evidence type="ECO:0000313" key="10">
    <source>
        <dbReference type="EMBL" id="RPA85712.1"/>
    </source>
</evidence>
<keyword evidence="5 9" id="KW-0999">Mitochondrion inner membrane</keyword>
<evidence type="ECO:0000256" key="1">
    <source>
        <dbReference type="ARBA" id="ARBA00004273"/>
    </source>
</evidence>
<proteinExistence type="inferred from homology"/>
<comment type="subcellular location">
    <subcellularLocation>
        <location evidence="1 9">Mitochondrion inner membrane</location>
    </subcellularLocation>
</comment>
<dbReference type="Proteomes" id="UP000275078">
    <property type="component" value="Unassembled WGS sequence"/>
</dbReference>
<dbReference type="OrthoDB" id="14603at2759"/>
<dbReference type="Pfam" id="PF12597">
    <property type="entry name" value="Cox20"/>
    <property type="match status" value="1"/>
</dbReference>
<dbReference type="GO" id="GO:0005743">
    <property type="term" value="C:mitochondrial inner membrane"/>
    <property type="evidence" value="ECO:0007669"/>
    <property type="project" value="UniProtKB-SubCell"/>
</dbReference>
<dbReference type="EMBL" id="ML119652">
    <property type="protein sequence ID" value="RPA85712.1"/>
    <property type="molecule type" value="Genomic_DNA"/>
</dbReference>
<evidence type="ECO:0000256" key="3">
    <source>
        <dbReference type="ARBA" id="ARBA00017689"/>
    </source>
</evidence>
<accession>A0A3N4IHU7</accession>
<evidence type="ECO:0000256" key="2">
    <source>
        <dbReference type="ARBA" id="ARBA00009575"/>
    </source>
</evidence>
<name>A0A3N4IHU7_ASCIM</name>
<dbReference type="PIRSF" id="PIRSF007871">
    <property type="entry name" value="Cox20"/>
    <property type="match status" value="1"/>
</dbReference>
<keyword evidence="8 9" id="KW-0472">Membrane</keyword>
<dbReference type="PANTHER" id="PTHR31586:SF1">
    <property type="entry name" value="CYTOCHROME C OXIDASE ASSEMBLY PROTEIN COX20, MITOCHONDRIAL"/>
    <property type="match status" value="1"/>
</dbReference>
<dbReference type="PANTHER" id="PTHR31586">
    <property type="entry name" value="CYTOCHROME C OXIDASE PROTEIN 20"/>
    <property type="match status" value="1"/>
</dbReference>
<protein>
    <recommendedName>
        <fullName evidence="3 9">Cytochrome c oxidase assembly protein COX20, mitochondrial</fullName>
    </recommendedName>
</protein>
<evidence type="ECO:0000256" key="6">
    <source>
        <dbReference type="ARBA" id="ARBA00022989"/>
    </source>
</evidence>